<evidence type="ECO:0000313" key="3">
    <source>
        <dbReference type="WBParaSite" id="MhA1_Contig120.frz3.gene20"/>
    </source>
</evidence>
<dbReference type="GO" id="GO:0097157">
    <property type="term" value="F:pre-mRNA intronic binding"/>
    <property type="evidence" value="ECO:0007669"/>
    <property type="project" value="TreeGrafter"/>
</dbReference>
<name>A0A1I8B091_MELHA</name>
<proteinExistence type="predicted"/>
<dbReference type="GO" id="GO:0030620">
    <property type="term" value="F:U2 snRNA binding"/>
    <property type="evidence" value="ECO:0007669"/>
    <property type="project" value="TreeGrafter"/>
</dbReference>
<dbReference type="Pfam" id="PF08083">
    <property type="entry name" value="PROCN"/>
    <property type="match status" value="1"/>
</dbReference>
<dbReference type="GO" id="GO:0030623">
    <property type="term" value="F:U5 snRNA binding"/>
    <property type="evidence" value="ECO:0007669"/>
    <property type="project" value="TreeGrafter"/>
</dbReference>
<organism evidence="2 3">
    <name type="scientific">Meloidogyne hapla</name>
    <name type="common">Root-knot nematode worm</name>
    <dbReference type="NCBI Taxonomy" id="6305"/>
    <lineage>
        <taxon>Eukaryota</taxon>
        <taxon>Metazoa</taxon>
        <taxon>Ecdysozoa</taxon>
        <taxon>Nematoda</taxon>
        <taxon>Chromadorea</taxon>
        <taxon>Rhabditida</taxon>
        <taxon>Tylenchina</taxon>
        <taxon>Tylenchomorpha</taxon>
        <taxon>Tylenchoidea</taxon>
        <taxon>Meloidogynidae</taxon>
        <taxon>Meloidogyninae</taxon>
        <taxon>Meloidogyne</taxon>
    </lineage>
</organism>
<dbReference type="AlphaFoldDB" id="A0A1I8B091"/>
<sequence>MHDILVMMPEGIKQNKARVILQHLSEAWRCWKANIPWKVPGLPTPVENMILRYVKAKADWWTNSAHYNRERVRRSATVDKTVCKKNLGRLTRLYLKVSRAESRDIFFQMGLSEMPTIKFMEQHPARDSHDTFFLTGSCAIKDVQYDDVCVAGFGLSLQRPTIGHKLVRQQNADLL</sequence>
<protein>
    <submittedName>
        <fullName evidence="3">PROCN domain-containing protein</fullName>
    </submittedName>
</protein>
<dbReference type="GO" id="GO:0000244">
    <property type="term" value="P:spliceosomal tri-snRNP complex assembly"/>
    <property type="evidence" value="ECO:0007669"/>
    <property type="project" value="TreeGrafter"/>
</dbReference>
<accession>A0A1I8B091</accession>
<dbReference type="GO" id="GO:0071013">
    <property type="term" value="C:catalytic step 2 spliceosome"/>
    <property type="evidence" value="ECO:0007669"/>
    <property type="project" value="TreeGrafter"/>
</dbReference>
<dbReference type="GO" id="GO:0030619">
    <property type="term" value="F:U1 snRNA binding"/>
    <property type="evidence" value="ECO:0007669"/>
    <property type="project" value="TreeGrafter"/>
</dbReference>
<dbReference type="InterPro" id="IPR012592">
    <property type="entry name" value="PROCN"/>
</dbReference>
<evidence type="ECO:0000313" key="2">
    <source>
        <dbReference type="Proteomes" id="UP000095281"/>
    </source>
</evidence>
<dbReference type="GO" id="GO:0017070">
    <property type="term" value="F:U6 snRNA binding"/>
    <property type="evidence" value="ECO:0007669"/>
    <property type="project" value="TreeGrafter"/>
</dbReference>
<dbReference type="InterPro" id="IPR027652">
    <property type="entry name" value="PRP8"/>
</dbReference>
<keyword evidence="2" id="KW-1185">Reference proteome</keyword>
<dbReference type="PANTHER" id="PTHR11140:SF0">
    <property type="entry name" value="PRE-MRNA-PROCESSING-SPLICING FACTOR 8"/>
    <property type="match status" value="1"/>
</dbReference>
<dbReference type="InterPro" id="IPR045864">
    <property type="entry name" value="aa-tRNA-synth_II/BPL/LPL"/>
</dbReference>
<dbReference type="Gene3D" id="3.30.930.10">
    <property type="entry name" value="Bira Bifunctional Protein, Domain 2"/>
    <property type="match status" value="1"/>
</dbReference>
<feature type="domain" description="PROCN" evidence="1">
    <location>
        <begin position="1"/>
        <end position="101"/>
    </location>
</feature>
<evidence type="ECO:0000259" key="1">
    <source>
        <dbReference type="Pfam" id="PF08083"/>
    </source>
</evidence>
<dbReference type="PANTHER" id="PTHR11140">
    <property type="entry name" value="PRE-MRNA SPLICING FACTOR PRP8"/>
    <property type="match status" value="1"/>
</dbReference>
<dbReference type="GO" id="GO:0005682">
    <property type="term" value="C:U5 snRNP"/>
    <property type="evidence" value="ECO:0007669"/>
    <property type="project" value="TreeGrafter"/>
</dbReference>
<reference evidence="3" key="1">
    <citation type="submission" date="2016-11" db="UniProtKB">
        <authorList>
            <consortium name="WormBaseParasite"/>
        </authorList>
    </citation>
    <scope>IDENTIFICATION</scope>
</reference>
<dbReference type="WBParaSite" id="MhA1_Contig120.frz3.gene20">
    <property type="protein sequence ID" value="MhA1_Contig120.frz3.gene20"/>
    <property type="gene ID" value="MhA1_Contig120.frz3.gene20"/>
</dbReference>
<dbReference type="Proteomes" id="UP000095281">
    <property type="component" value="Unplaced"/>
</dbReference>